<sequence length="229" mass="26346">MNRFFNMDNKFFVFMGRVADLLLLNFLCILCCIPVVTAGASITALYYVTLKMARDEESYIARSFFRSFKQNFKQATIINIIMLLTAAVLFIDLRIARAGSGAMYKGLFSLFIAFALIYVMILLYIYPILSKFFNSVKNTFVNAFLMSVRHLPLTLLMLVISASPLLLMWLFAYVSYAQVTSILIMLFILMGFSTLAYWKSKIFVKIFDNYIPKDENEENGEEKNEPKEA</sequence>
<feature type="transmembrane region" description="Helical" evidence="1">
    <location>
        <begin position="22"/>
        <end position="48"/>
    </location>
</feature>
<evidence type="ECO:0000256" key="1">
    <source>
        <dbReference type="SAM" id="Phobius"/>
    </source>
</evidence>
<feature type="transmembrane region" description="Helical" evidence="1">
    <location>
        <begin position="177"/>
        <end position="198"/>
    </location>
</feature>
<keyword evidence="1" id="KW-0472">Membrane</keyword>
<keyword evidence="1" id="KW-1133">Transmembrane helix</keyword>
<proteinExistence type="predicted"/>
<evidence type="ECO:0000313" key="3">
    <source>
        <dbReference type="Proteomes" id="UP000253208"/>
    </source>
</evidence>
<feature type="transmembrane region" description="Helical" evidence="1">
    <location>
        <begin position="150"/>
        <end position="171"/>
    </location>
</feature>
<dbReference type="InterPro" id="IPR006938">
    <property type="entry name" value="DUF624"/>
</dbReference>
<dbReference type="Proteomes" id="UP000253208">
    <property type="component" value="Unassembled WGS sequence"/>
</dbReference>
<protein>
    <recommendedName>
        <fullName evidence="4">DUF624 domain-containing protein</fullName>
    </recommendedName>
</protein>
<evidence type="ECO:0008006" key="4">
    <source>
        <dbReference type="Google" id="ProtNLM"/>
    </source>
</evidence>
<accession>A0A367G022</accession>
<feature type="transmembrane region" description="Helical" evidence="1">
    <location>
        <begin position="107"/>
        <end position="129"/>
    </location>
</feature>
<dbReference type="EMBL" id="PSQG01000010">
    <property type="protein sequence ID" value="RCH44057.1"/>
    <property type="molecule type" value="Genomic_DNA"/>
</dbReference>
<evidence type="ECO:0000313" key="2">
    <source>
        <dbReference type="EMBL" id="RCH44057.1"/>
    </source>
</evidence>
<comment type="caution">
    <text evidence="2">The sequence shown here is derived from an EMBL/GenBank/DDBJ whole genome shotgun (WGS) entry which is preliminary data.</text>
</comment>
<feature type="transmembrane region" description="Helical" evidence="1">
    <location>
        <begin position="76"/>
        <end position="95"/>
    </location>
</feature>
<dbReference type="RefSeq" id="WP_114002117.1">
    <property type="nucleotide sequence ID" value="NZ_PSQG01000010.1"/>
</dbReference>
<reference evidence="2 3" key="1">
    <citation type="submission" date="2018-02" db="EMBL/GenBank/DDBJ databases">
        <title>Complete genome sequencing of Faecalibacterium prausnitzii strains isolated from the human gut.</title>
        <authorList>
            <person name="Fitzgerald B.C."/>
            <person name="Shkoporov A.N."/>
            <person name="Ross P.R."/>
            <person name="Hill C."/>
        </authorList>
    </citation>
    <scope>NUCLEOTIDE SEQUENCE [LARGE SCALE GENOMIC DNA]</scope>
    <source>
        <strain evidence="2 3">APC942/31-1</strain>
    </source>
</reference>
<gene>
    <name evidence="2" type="ORF">C4886_08680</name>
</gene>
<dbReference type="AlphaFoldDB" id="A0A367G022"/>
<dbReference type="Pfam" id="PF04854">
    <property type="entry name" value="DUF624"/>
    <property type="match status" value="1"/>
</dbReference>
<organism evidence="2 3">
    <name type="scientific">Blautia obeum</name>
    <dbReference type="NCBI Taxonomy" id="40520"/>
    <lineage>
        <taxon>Bacteria</taxon>
        <taxon>Bacillati</taxon>
        <taxon>Bacillota</taxon>
        <taxon>Clostridia</taxon>
        <taxon>Lachnospirales</taxon>
        <taxon>Lachnospiraceae</taxon>
        <taxon>Blautia</taxon>
    </lineage>
</organism>
<keyword evidence="1" id="KW-0812">Transmembrane</keyword>
<name>A0A367G022_9FIRM</name>